<dbReference type="InParanoid" id="K8ESM2"/>
<dbReference type="GeneID" id="181572"/>
<dbReference type="HOGENOM" id="CLU_000528_0_0_1"/>
<dbReference type="GO" id="GO:0006508">
    <property type="term" value="P:proteolysis"/>
    <property type="evidence" value="ECO:0007669"/>
    <property type="project" value="UniProtKB-KW"/>
</dbReference>
<dbReference type="CTD" id="181572"/>
<dbReference type="STRING" id="6239.Y16B4A.2.1"/>
<dbReference type="Pfam" id="PF00450">
    <property type="entry name" value="Peptidase_S10"/>
    <property type="match status" value="4"/>
</dbReference>
<dbReference type="SMR" id="K8ESM2"/>
<dbReference type="Reactome" id="R-CEL-6798695">
    <property type="pathway name" value="Neutrophil degranulation"/>
</dbReference>
<dbReference type="PRINTS" id="PR00724">
    <property type="entry name" value="CRBOXYPTASEC"/>
</dbReference>
<comment type="similarity">
    <text evidence="1 2">Belongs to the peptidase S10 family.</text>
</comment>
<dbReference type="FunFam" id="3.40.50.1820:FF:000531">
    <property type="entry name" value="Carboxypeptidase"/>
    <property type="match status" value="1"/>
</dbReference>
<dbReference type="AGR" id="WB:WBGene00012445"/>
<dbReference type="EC" id="3.4.16.-" evidence="2"/>
<keyword evidence="2" id="KW-0645">Protease</keyword>
<dbReference type="InterPro" id="IPR001563">
    <property type="entry name" value="Peptidase_S10"/>
</dbReference>
<accession>K8ESM2</accession>
<proteinExistence type="evidence at protein level"/>
<evidence type="ECO:0000313" key="4">
    <source>
        <dbReference type="EMBL" id="CCO25893.1"/>
    </source>
</evidence>
<dbReference type="Gene3D" id="3.40.50.1820">
    <property type="entry name" value="alpha/beta hydrolase"/>
    <property type="match status" value="5"/>
</dbReference>
<dbReference type="FunCoup" id="K8ESM2">
    <property type="interactions" value="148"/>
</dbReference>
<dbReference type="InterPro" id="IPR029058">
    <property type="entry name" value="AB_hydrolase_fold"/>
</dbReference>
<dbReference type="InterPro" id="IPR033124">
    <property type="entry name" value="Ser_caboxypep_his_AS"/>
</dbReference>
<evidence type="ECO:0000256" key="1">
    <source>
        <dbReference type="ARBA" id="ARBA00009431"/>
    </source>
</evidence>
<organism evidence="4 5">
    <name type="scientific">Caenorhabditis elegans</name>
    <dbReference type="NCBI Taxonomy" id="6239"/>
    <lineage>
        <taxon>Eukaryota</taxon>
        <taxon>Metazoa</taxon>
        <taxon>Ecdysozoa</taxon>
        <taxon>Nematoda</taxon>
        <taxon>Chromadorea</taxon>
        <taxon>Rhabditida</taxon>
        <taxon>Rhabditina</taxon>
        <taxon>Rhabditomorpha</taxon>
        <taxon>Rhabditoidea</taxon>
        <taxon>Rhabditidae</taxon>
        <taxon>Peloderinae</taxon>
        <taxon>Caenorhabditis</taxon>
    </lineage>
</organism>
<dbReference type="ESTHER" id="caeel-Y16B4A.2">
    <property type="family name" value="Carboxypeptidase_S10"/>
</dbReference>
<evidence type="ECO:0000313" key="6">
    <source>
        <dbReference type="WormBase" id="Y16B4A.2"/>
    </source>
</evidence>
<dbReference type="PROSITE" id="PS00560">
    <property type="entry name" value="CARBOXYPEPT_SER_HIS"/>
    <property type="match status" value="4"/>
</dbReference>
<dbReference type="SUPFAM" id="SSF53474">
    <property type="entry name" value="alpha/beta-Hydrolases"/>
    <property type="match status" value="4"/>
</dbReference>
<dbReference type="FunFam" id="3.40.50.1820:FF:000810">
    <property type="entry name" value="Carboxypeptidase"/>
    <property type="match status" value="1"/>
</dbReference>
<evidence type="ECO:0007829" key="7">
    <source>
        <dbReference type="PeptideAtlas" id="K8ESM2"/>
    </source>
</evidence>
<feature type="chain" id="PRO_5005138496" description="Carboxypeptidase" evidence="2">
    <location>
        <begin position="22"/>
        <end position="2161"/>
    </location>
</feature>
<dbReference type="PANTHER" id="PTHR11802:SF125">
    <property type="entry name" value="CARBOXYPEPTIDASE"/>
    <property type="match status" value="1"/>
</dbReference>
<keyword evidence="2" id="KW-0378">Hydrolase</keyword>
<dbReference type="OrthoDB" id="443318at2759"/>
<dbReference type="FunFam" id="3.40.50.1820:FF:000222">
    <property type="entry name" value="Carboxypeptidase"/>
    <property type="match status" value="1"/>
</dbReference>
<dbReference type="WormBase" id="Y16B4A.2">
    <property type="protein sequence ID" value="CE48023"/>
    <property type="gene ID" value="WBGene00012445"/>
</dbReference>
<dbReference type="RefSeq" id="NP_510452.4">
    <property type="nucleotide sequence ID" value="NM_078051.6"/>
</dbReference>
<feature type="signal peptide" evidence="2">
    <location>
        <begin position="1"/>
        <end position="21"/>
    </location>
</feature>
<dbReference type="GO" id="GO:0004185">
    <property type="term" value="F:serine-type carboxypeptidase activity"/>
    <property type="evidence" value="ECO:0000318"/>
    <property type="project" value="GO_Central"/>
</dbReference>
<protein>
    <recommendedName>
        <fullName evidence="2">Carboxypeptidase</fullName>
        <ecNumber evidence="2">3.4.16.-</ecNumber>
    </recommendedName>
</protein>
<evidence type="ECO:0000256" key="3">
    <source>
        <dbReference type="SAM" id="MobiDB-lite"/>
    </source>
</evidence>
<dbReference type="GO" id="GO:0045121">
    <property type="term" value="C:membrane raft"/>
    <property type="evidence" value="ECO:0007005"/>
    <property type="project" value="WormBase"/>
</dbReference>
<feature type="region of interest" description="Disordered" evidence="3">
    <location>
        <begin position="2079"/>
        <end position="2132"/>
    </location>
</feature>
<dbReference type="Proteomes" id="UP000001940">
    <property type="component" value="Chromosome X"/>
</dbReference>
<dbReference type="eggNOG" id="KOG1282">
    <property type="taxonomic scope" value="Eukaryota"/>
</dbReference>
<evidence type="ECO:0000256" key="2">
    <source>
        <dbReference type="RuleBase" id="RU361156"/>
    </source>
</evidence>
<keyword evidence="2 4" id="KW-0121">Carboxypeptidase</keyword>
<dbReference type="PaxDb" id="6239-Y16B4A.2"/>
<dbReference type="PANTHER" id="PTHR11802">
    <property type="entry name" value="SERINE PROTEASE FAMILY S10 SERINE CARBOXYPEPTIDASE"/>
    <property type="match status" value="1"/>
</dbReference>
<feature type="compositionally biased region" description="Low complexity" evidence="3">
    <location>
        <begin position="2117"/>
        <end position="2126"/>
    </location>
</feature>
<dbReference type="OMA" id="TICQFLG"/>
<feature type="compositionally biased region" description="Low complexity" evidence="3">
    <location>
        <begin position="2079"/>
        <end position="2109"/>
    </location>
</feature>
<name>K8ESM2_CAEEL</name>
<gene>
    <name evidence="4" type="ORF">CELE_Y16B4A.2</name>
    <name evidence="4 6" type="ORF">Y16B4A.2</name>
</gene>
<sequence length="2161" mass="240430">MAAHQILLLCLLLLLAPLRNGQTTPTTRAQADLVNQLPGTIFQVNFKQYAGYLNSDPNKNYNNLHYWLIESQLTPSNDTLLLWINGGPGCSSVFGQIQEIGPFHVSSDSQTVYENVFAWNKVSNLLAIDGPGAGFSWQQNLFQDDSYVTGALLNALMDFYTVYPNMLNSDLYIAGEGYGSFFASSLVESLMVNNTPRPDIVTSPVNIRGLLLANGDLSARLQYNSLIPFYYTHGFAGSKQYDDLKSVCCTNASTQTCDFFNSNTACRTKADNAIATWSNYQIDNTNINEDCYRNQAAWQTSFKQLGINAAVDNYNSTDSFRGYPCFALSATAAYLNRQDVQAALHVSVNASTNFQTCRNLTYGELSTDLQIRISSILTSEKYAQNNMKIMIYNGDLDLWSNFIGAQRFGQEIAAALKLNTTEDRIWRHNYDSAAFVWMDGGVITSYSSNFHIASIRGGGHFAPQNRPSQSLQLYRDFVLGLFFNNCLSRVNKVAAPLLPAYQQLAAPATRRDADKIVNLPGLTYQINFNQYSGYLNASDTHRFHYWFVESQNDPTNSPVLLWLNGGPGSSSLWGMLTENGPFRPNKDGQTLYENVHSWNKFANVLYLESPHQVGYSYSTVANDYTYGDDLTASDNYNALKDFFNNIFPQYKQNPFYITGESYGGVYIPTLSKLLLQMLSAGEININFKGIAIGNGELTTKLQVNSAIFQLYTYGLFGENEYNALVARCCKNVTDPTQCDFYTPYVFFDYLGNYKAVDGADPFCSSTILGVVNDQVWNSANNPYNIYGDCYTTSASSSSSSSSKSNKQNRAAVRDNAGLLNLASSDPFDGFPCWSTDATTTYLNRDDVRNALHIPTTVQQWQSFNQTVNAQLYNRSYFELDAVLNRILSSYYYKQNNMKILIYNGDVDMVCNHLGDQWLIEQVASNAGLKTVSPRQPWNYVMAGQNYLPQLAGYVKVFDSNLNLVTVKGSGHLVPQDRPGPALQMIFNFISGVNLNTTFPYALPAAPLLPAYSDLQGCQAPQYPTAQSLPTLPPLPPLPPGVTYPFVAKKDVVEVAEPGTIAADEHGSQIYPTALNDAAKADMILSLPGLTFNVTYRMFSGYLTADETPLNHLFYWFVESQNDPVNDPVVLWLNGGPGCSSLGGFFTELGPFHPNDDGGQTLYENVFSWNKKANVIFLEAPAKVGFSYTEDPNYYWDDDTTAQNNGYAIKSFFQKKFPQYAQNQFFITGESYGGVYCPTLTLNLVQQIDAGILNLNFKGTAVGNGILSEYLQTNSEIVLQYGRGFNGVDDWNNLKTACNLTNSDTIYYDYQGAPEGSACYQAVDDNQKKFYGLDERYGDPYNMYQDCYLYNNKGAWQTPSAQQQTKPKTRRERALRAHMNRRKSFASASIKFDNSNSKNWYGSTDPFRGLNCFAGDALVTYLSRDDVQTAIHSRKQPLWVDCADENPANHFRYHTQEKYYDMQNTISDIMDSKWYTQNSMRLMFYNGDVDTICQFLGDQWLIEKLVTRRNLTVTSPRQPWYYQQGSQYVTTIAGYAKSWTQNLVQLTVKGSGHFVPSDRPAQALQMLTNFLSNQANYSTPAGIDVTPQPLTNVISQTNCTTGQTDRIINLPGLPADMLFKQYSGFLDGLSGHKVHYWLVESENNPSTDPLLLWLNGGPGSSSLMGLFEENGPFRVSKDSQTLSRNPYSWNKFANVLYLESPIGVGYSYAYNNTNIQYDDVTTAQENYAALKSFFAQYPQYTTSDFYTTGESYAGVYLPGLSALLVQGIKSGDININYKGVSIGNGVIDKRTDMNSQLHYQYYHGGISATTYNTALQLCCSGDEFKCRFSDRMTNFNNSIPWGDLSDPCYDFVVATGAQLLLTAFDPYNMYQQCWTIPYNDTTPRTPYGETWTGINYESSDFLNGYPCYDDSAMEGYLNRPVVRKALNIPDSVPYWAANNNIINAYNQQVDSIVPNLQIIMANAPANFKMLLYSGDADTMVNWLGAEIFTANNFAALGLTTSSPRAQWTFQYNSTFQPTVAGYQTSYTSNAINIDVLTVKGSGHFVPLDRPQQALQMIYNFVKSRGYNTPFDLNSNFTTTTTTSTTTTTPGTGPTVTAAQTTTTTPSTPGAGTTGTPGTGPTVTAAPTNGISTTQPIITTTKGAEGRGVLTIMATILSVLLFN</sequence>
<dbReference type="FunFam" id="3.40.50.1820:FF:000401">
    <property type="entry name" value="Carboxypeptidase"/>
    <property type="match status" value="1"/>
</dbReference>
<dbReference type="MEROPS" id="S10.A62"/>
<dbReference type="KEGG" id="cel:CELE_Y16B4A.2"/>
<dbReference type="PROSITE" id="PS00131">
    <property type="entry name" value="CARBOXYPEPT_SER_SER"/>
    <property type="match status" value="2"/>
</dbReference>
<dbReference type="Bgee" id="WBGene00012445">
    <property type="expression patterns" value="Expressed in larva and 4 other cell types or tissues"/>
</dbReference>
<keyword evidence="5" id="KW-1185">Reference proteome</keyword>
<dbReference type="InterPro" id="IPR018202">
    <property type="entry name" value="Ser_caboxypep_ser_AS"/>
</dbReference>
<dbReference type="PeptideAtlas" id="K8ESM2"/>
<keyword evidence="7" id="KW-1267">Proteomics identification</keyword>
<reference evidence="4 5" key="1">
    <citation type="journal article" date="1998" name="Science">
        <title>Genome sequence of the nematode C. elegans: a platform for investigating biology.</title>
        <authorList>
            <consortium name="The C. elegans sequencing consortium"/>
            <person name="Sulson J.E."/>
            <person name="Waterston R."/>
        </authorList>
    </citation>
    <scope>NUCLEOTIDE SEQUENCE [LARGE SCALE GENOMIC DNA]</scope>
    <source>
        <strain evidence="4 5">Bristol N2</strain>
    </source>
</reference>
<evidence type="ECO:0000313" key="5">
    <source>
        <dbReference type="Proteomes" id="UP000001940"/>
    </source>
</evidence>
<keyword evidence="2" id="KW-0732">Signal</keyword>
<dbReference type="AlphaFoldDB" id="K8ESM2"/>
<dbReference type="Reactome" id="R-CEL-2132295">
    <property type="pathway name" value="MHC class II antigen presentation"/>
</dbReference>
<dbReference type="EMBL" id="BX284606">
    <property type="protein sequence ID" value="CCO25893.1"/>
    <property type="molecule type" value="Genomic_DNA"/>
</dbReference>